<evidence type="ECO:0000259" key="12">
    <source>
        <dbReference type="Pfam" id="PF19269"/>
    </source>
</evidence>
<keyword evidence="7 10" id="KW-0067">ATP-binding</keyword>
<reference evidence="13 14" key="1">
    <citation type="submission" date="2015-02" db="EMBL/GenBank/DDBJ databases">
        <title>Genome Sequencing of Rickettsiales.</title>
        <authorList>
            <person name="Daugherty S.C."/>
            <person name="Su Q."/>
            <person name="Abolude K."/>
            <person name="Beier-Sexton M."/>
            <person name="Carlyon J.A."/>
            <person name="Carter R."/>
            <person name="Day N.P."/>
            <person name="Dumler S.J."/>
            <person name="Dyachenko V."/>
            <person name="Godinez A."/>
            <person name="Kurtti T.J."/>
            <person name="Lichay M."/>
            <person name="Mullins K.E."/>
            <person name="Ott S."/>
            <person name="Pappas-Brown V."/>
            <person name="Paris D.H."/>
            <person name="Patel P."/>
            <person name="Richards A.L."/>
            <person name="Sadzewicz L."/>
            <person name="Sears K."/>
            <person name="Seidman D."/>
            <person name="Sengamalay N."/>
            <person name="Stenos J."/>
            <person name="Tallon L.J."/>
            <person name="Vincent G."/>
            <person name="Fraser C.M."/>
            <person name="Munderloh U."/>
            <person name="Dunning-Hotopp J.C."/>
        </authorList>
    </citation>
    <scope>NUCLEOTIDE SEQUENCE [LARGE SCALE GENOMIC DNA]</scope>
    <source>
        <strain evidence="13 14">RAC413</strain>
    </source>
</reference>
<dbReference type="HAMAP" id="MF_00022">
    <property type="entry name" value="Glu_tRNA_synth_type1"/>
    <property type="match status" value="1"/>
</dbReference>
<comment type="caution">
    <text evidence="13">The sequence shown here is derived from an EMBL/GenBank/DDBJ whole genome shotgun (WGS) entry which is preliminary data.</text>
</comment>
<dbReference type="InterPro" id="IPR001412">
    <property type="entry name" value="aa-tRNA-synth_I_CS"/>
</dbReference>
<comment type="function">
    <text evidence="10">Catalyzes the attachment of glutamate to tRNA(Glu) in a two-step reaction: glutamate is first activated by ATP to form Glu-AMP and then transferred to the acceptor end of tRNA(Glu).</text>
</comment>
<dbReference type="InterPro" id="IPR000924">
    <property type="entry name" value="Glu/Gln-tRNA-synth"/>
</dbReference>
<feature type="domain" description="Glutamyl/glutaminyl-tRNA synthetase class Ib catalytic" evidence="11">
    <location>
        <begin position="5"/>
        <end position="305"/>
    </location>
</feature>
<keyword evidence="6 10" id="KW-0547">Nucleotide-binding</keyword>
<evidence type="ECO:0000256" key="2">
    <source>
        <dbReference type="ARBA" id="ARBA00007894"/>
    </source>
</evidence>
<evidence type="ECO:0000256" key="1">
    <source>
        <dbReference type="ARBA" id="ARBA00004496"/>
    </source>
</evidence>
<dbReference type="GO" id="GO:0004818">
    <property type="term" value="F:glutamate-tRNA ligase activity"/>
    <property type="evidence" value="ECO:0007669"/>
    <property type="project" value="UniProtKB-UniRule"/>
</dbReference>
<sequence>MANTIITRFAPSPTGYLHLGGARTALFNWLFAKHYHGKFLLRIEDTDTKRSSQSIVQSILDDLLWLNIKHDGNILFQSQNIHRYINIAQHLVSLNKAYYCYCSKHEIMQQKKQSKQQGLYYRHNCPWRENTKYHQDIQKVIRLKSPIDGITNFIDGVYGSITVNNEQMDDMVILRSDNTPTYLLAAVVDDHDMNITNVIRGADHITNTSRQLLIYNALKWNIPHFSHIPLIHSEDGNKLSKRKQALGIHEYKKLGILPEAICNYLLKMGWSHGNDEIISIEQAIKWFSIKNIGLSPSRLDNKKLQFLNSHYICVTDNEKILKMLTPIIENKFKLHLSLHKENYLLKGLTELKKRAKDLVSLAKDSLFYIEDIPITINQEAQNIIHLNIKIIPLIAQHLSKIDDWQKNHILASIKELSYTKNIELKNIYHILRATITGKMNAPSILDIMVILQKNECIERIKFFII</sequence>
<dbReference type="InterPro" id="IPR033910">
    <property type="entry name" value="GluRS_core"/>
</dbReference>
<dbReference type="STRING" id="1359163.NLO413_0318"/>
<feature type="binding site" evidence="10">
    <location>
        <position position="100"/>
    </location>
    <ligand>
        <name>Zn(2+)</name>
        <dbReference type="ChEBI" id="CHEBI:29105"/>
    </ligand>
</feature>
<dbReference type="FunFam" id="3.40.50.620:FF:000007">
    <property type="entry name" value="Glutamate--tRNA ligase"/>
    <property type="match status" value="1"/>
</dbReference>
<keyword evidence="10" id="KW-0862">Zinc</keyword>
<evidence type="ECO:0000256" key="4">
    <source>
        <dbReference type="ARBA" id="ARBA00022490"/>
    </source>
</evidence>
<dbReference type="RefSeq" id="WP_045808771.1">
    <property type="nucleotide sequence ID" value="NZ_LANX01000001.1"/>
</dbReference>
<evidence type="ECO:0000256" key="3">
    <source>
        <dbReference type="ARBA" id="ARBA00011245"/>
    </source>
</evidence>
<comment type="catalytic activity">
    <reaction evidence="10">
        <text>tRNA(Glu) + L-glutamate + ATP = L-glutamyl-tRNA(Glu) + AMP + diphosphate</text>
        <dbReference type="Rhea" id="RHEA:23540"/>
        <dbReference type="Rhea" id="RHEA-COMP:9663"/>
        <dbReference type="Rhea" id="RHEA-COMP:9680"/>
        <dbReference type="ChEBI" id="CHEBI:29985"/>
        <dbReference type="ChEBI" id="CHEBI:30616"/>
        <dbReference type="ChEBI" id="CHEBI:33019"/>
        <dbReference type="ChEBI" id="CHEBI:78442"/>
        <dbReference type="ChEBI" id="CHEBI:78520"/>
        <dbReference type="ChEBI" id="CHEBI:456215"/>
        <dbReference type="EC" id="6.1.1.17"/>
    </reaction>
</comment>
<evidence type="ECO:0000256" key="6">
    <source>
        <dbReference type="ARBA" id="ARBA00022741"/>
    </source>
</evidence>
<dbReference type="PATRIC" id="fig|1359163.3.peg.308"/>
<dbReference type="SUPFAM" id="SSF52374">
    <property type="entry name" value="Nucleotidylyl transferase"/>
    <property type="match status" value="1"/>
</dbReference>
<dbReference type="NCBIfam" id="TIGR00464">
    <property type="entry name" value="gltX_bact"/>
    <property type="match status" value="1"/>
</dbReference>
<name>A0A0F3NMD5_9RICK</name>
<comment type="cofactor">
    <cofactor evidence="10">
        <name>Zn(2+)</name>
        <dbReference type="ChEBI" id="CHEBI:29105"/>
    </cofactor>
    <text evidence="10">Binds 1 zinc ion per subunit.</text>
</comment>
<protein>
    <recommendedName>
        <fullName evidence="10">Glutamate--tRNA ligase</fullName>
        <ecNumber evidence="10">6.1.1.17</ecNumber>
    </recommendedName>
    <alternativeName>
        <fullName evidence="10">Glutamyl-tRNA synthetase</fullName>
        <shortName evidence="10">GluRS</shortName>
    </alternativeName>
</protein>
<gene>
    <name evidence="10" type="primary">gltX</name>
    <name evidence="13" type="ORF">NLO413_0318</name>
</gene>
<evidence type="ECO:0000256" key="9">
    <source>
        <dbReference type="ARBA" id="ARBA00023146"/>
    </source>
</evidence>
<dbReference type="GO" id="GO:0008270">
    <property type="term" value="F:zinc ion binding"/>
    <property type="evidence" value="ECO:0007669"/>
    <property type="project" value="UniProtKB-UniRule"/>
</dbReference>
<feature type="binding site" evidence="10">
    <location>
        <position position="129"/>
    </location>
    <ligand>
        <name>Zn(2+)</name>
        <dbReference type="ChEBI" id="CHEBI:29105"/>
    </ligand>
</feature>
<evidence type="ECO:0000256" key="8">
    <source>
        <dbReference type="ARBA" id="ARBA00022917"/>
    </source>
</evidence>
<dbReference type="InterPro" id="IPR004527">
    <property type="entry name" value="Glu-tRNA-ligase_bac/mito"/>
</dbReference>
<keyword evidence="4 10" id="KW-0963">Cytoplasm</keyword>
<dbReference type="GO" id="GO:0005829">
    <property type="term" value="C:cytosol"/>
    <property type="evidence" value="ECO:0007669"/>
    <property type="project" value="TreeGrafter"/>
</dbReference>
<dbReference type="Pfam" id="PF00749">
    <property type="entry name" value="tRNA-synt_1c"/>
    <property type="match status" value="1"/>
</dbReference>
<dbReference type="GO" id="GO:0005524">
    <property type="term" value="F:ATP binding"/>
    <property type="evidence" value="ECO:0007669"/>
    <property type="project" value="UniProtKB-UniRule"/>
</dbReference>
<comment type="subunit">
    <text evidence="3 10">Monomer.</text>
</comment>
<dbReference type="PANTHER" id="PTHR43311:SF2">
    <property type="entry name" value="GLUTAMATE--TRNA LIGASE, MITOCHONDRIAL-RELATED"/>
    <property type="match status" value="1"/>
</dbReference>
<feature type="short sequence motif" description="'HIGH' region" evidence="10">
    <location>
        <begin position="11"/>
        <end position="21"/>
    </location>
</feature>
<dbReference type="GO" id="GO:0000049">
    <property type="term" value="F:tRNA binding"/>
    <property type="evidence" value="ECO:0007669"/>
    <property type="project" value="InterPro"/>
</dbReference>
<keyword evidence="8 10" id="KW-0648">Protein biosynthesis</keyword>
<dbReference type="Proteomes" id="UP000033562">
    <property type="component" value="Unassembled WGS sequence"/>
</dbReference>
<comment type="similarity">
    <text evidence="2 10">Belongs to the class-I aminoacyl-tRNA synthetase family. Glutamate--tRNA ligase type 1 subfamily.</text>
</comment>
<proteinExistence type="inferred from homology"/>
<dbReference type="SUPFAM" id="SSF48163">
    <property type="entry name" value="An anticodon-binding domain of class I aminoacyl-tRNA synthetases"/>
    <property type="match status" value="1"/>
</dbReference>
<feature type="binding site" evidence="10">
    <location>
        <position position="102"/>
    </location>
    <ligand>
        <name>Zn(2+)</name>
        <dbReference type="ChEBI" id="CHEBI:29105"/>
    </ligand>
</feature>
<evidence type="ECO:0000256" key="7">
    <source>
        <dbReference type="ARBA" id="ARBA00022840"/>
    </source>
</evidence>
<dbReference type="InterPro" id="IPR049940">
    <property type="entry name" value="GluQ/Sye"/>
</dbReference>
<dbReference type="EMBL" id="LANX01000001">
    <property type="protein sequence ID" value="KJV68946.1"/>
    <property type="molecule type" value="Genomic_DNA"/>
</dbReference>
<dbReference type="Gene3D" id="3.40.50.620">
    <property type="entry name" value="HUPs"/>
    <property type="match status" value="1"/>
</dbReference>
<feature type="binding site" evidence="10">
    <location>
        <position position="241"/>
    </location>
    <ligand>
        <name>ATP</name>
        <dbReference type="ChEBI" id="CHEBI:30616"/>
    </ligand>
</feature>
<evidence type="ECO:0000256" key="10">
    <source>
        <dbReference type="HAMAP-Rule" id="MF_00022"/>
    </source>
</evidence>
<dbReference type="InterPro" id="IPR014729">
    <property type="entry name" value="Rossmann-like_a/b/a_fold"/>
</dbReference>
<evidence type="ECO:0000313" key="14">
    <source>
        <dbReference type="Proteomes" id="UP000033562"/>
    </source>
</evidence>
<dbReference type="Gene3D" id="1.10.10.350">
    <property type="match status" value="1"/>
</dbReference>
<dbReference type="InterPro" id="IPR045462">
    <property type="entry name" value="aa-tRNA-synth_I_cd-bd"/>
</dbReference>
<organism evidence="13 14">
    <name type="scientific">Candidatus Neoehrlichia procyonis str. RAC413</name>
    <dbReference type="NCBI Taxonomy" id="1359163"/>
    <lineage>
        <taxon>Bacteria</taxon>
        <taxon>Pseudomonadati</taxon>
        <taxon>Pseudomonadota</taxon>
        <taxon>Alphaproteobacteria</taxon>
        <taxon>Rickettsiales</taxon>
        <taxon>Anaplasmataceae</taxon>
        <taxon>Candidatus Neoehrlichia</taxon>
    </lineage>
</organism>
<evidence type="ECO:0000256" key="5">
    <source>
        <dbReference type="ARBA" id="ARBA00022598"/>
    </source>
</evidence>
<dbReference type="CDD" id="cd00808">
    <property type="entry name" value="GluRS_core"/>
    <property type="match status" value="1"/>
</dbReference>
<dbReference type="OrthoDB" id="9807503at2"/>
<feature type="domain" description="Aminoacyl-tRNA synthetase class I anticodon-binding" evidence="12">
    <location>
        <begin position="322"/>
        <end position="463"/>
    </location>
</feature>
<keyword evidence="5 10" id="KW-0436">Ligase</keyword>
<feature type="binding site" evidence="10">
    <location>
        <position position="125"/>
    </location>
    <ligand>
        <name>Zn(2+)</name>
        <dbReference type="ChEBI" id="CHEBI:29105"/>
    </ligand>
</feature>
<dbReference type="Pfam" id="PF19269">
    <property type="entry name" value="Anticodon_2"/>
    <property type="match status" value="1"/>
</dbReference>
<keyword evidence="14" id="KW-1185">Reference proteome</keyword>
<feature type="short sequence motif" description="'KMSKS' region" evidence="10">
    <location>
        <begin position="238"/>
        <end position="242"/>
    </location>
</feature>
<dbReference type="AlphaFoldDB" id="A0A0F3NMD5"/>
<dbReference type="InterPro" id="IPR020058">
    <property type="entry name" value="Glu/Gln-tRNA-synth_Ib_cat-dom"/>
</dbReference>
<dbReference type="PRINTS" id="PR00987">
    <property type="entry name" value="TRNASYNTHGLU"/>
</dbReference>
<dbReference type="PROSITE" id="PS00178">
    <property type="entry name" value="AA_TRNA_LIGASE_I"/>
    <property type="match status" value="1"/>
</dbReference>
<dbReference type="InterPro" id="IPR008925">
    <property type="entry name" value="aa_tRNA-synth_I_cd-bd_sf"/>
</dbReference>
<keyword evidence="9 10" id="KW-0030">Aminoacyl-tRNA synthetase</keyword>
<comment type="subcellular location">
    <subcellularLocation>
        <location evidence="1 10">Cytoplasm</location>
    </subcellularLocation>
</comment>
<dbReference type="InterPro" id="IPR020751">
    <property type="entry name" value="aa-tRNA-synth_I_codon-bd_sub2"/>
</dbReference>
<dbReference type="EC" id="6.1.1.17" evidence="10"/>
<accession>A0A0F3NMD5</accession>
<keyword evidence="10" id="KW-0479">Metal-binding</keyword>
<evidence type="ECO:0000259" key="11">
    <source>
        <dbReference type="Pfam" id="PF00749"/>
    </source>
</evidence>
<evidence type="ECO:0000313" key="13">
    <source>
        <dbReference type="EMBL" id="KJV68946.1"/>
    </source>
</evidence>
<dbReference type="GO" id="GO:0006424">
    <property type="term" value="P:glutamyl-tRNA aminoacylation"/>
    <property type="evidence" value="ECO:0007669"/>
    <property type="project" value="UniProtKB-UniRule"/>
</dbReference>
<dbReference type="PANTHER" id="PTHR43311">
    <property type="entry name" value="GLUTAMATE--TRNA LIGASE"/>
    <property type="match status" value="1"/>
</dbReference>